<feature type="chain" id="PRO_5017830835" evidence="1">
    <location>
        <begin position="25"/>
        <end position="259"/>
    </location>
</feature>
<dbReference type="EMBL" id="QUNS01000003">
    <property type="protein sequence ID" value="REH52287.1"/>
    <property type="molecule type" value="Genomic_DNA"/>
</dbReference>
<accession>A0A3E0I0N6</accession>
<keyword evidence="1" id="KW-0732">Signal</keyword>
<gene>
    <name evidence="2" type="ORF">C7448_10319</name>
</gene>
<dbReference type="OrthoDB" id="1157646at2"/>
<proteinExistence type="predicted"/>
<dbReference type="Proteomes" id="UP000256884">
    <property type="component" value="Unassembled WGS sequence"/>
</dbReference>
<comment type="caution">
    <text evidence="2">The sequence shown here is derived from an EMBL/GenBank/DDBJ whole genome shotgun (WGS) entry which is preliminary data.</text>
</comment>
<name>A0A3E0I0N6_9FLAO</name>
<dbReference type="AlphaFoldDB" id="A0A3E0I0N6"/>
<evidence type="ECO:0000313" key="2">
    <source>
        <dbReference type="EMBL" id="REH52287.1"/>
    </source>
</evidence>
<dbReference type="RefSeq" id="WP_115900653.1">
    <property type="nucleotide sequence ID" value="NZ_QUNS01000003.1"/>
</dbReference>
<organism evidence="2 3">
    <name type="scientific">Tenacibaculum gallaicum</name>
    <dbReference type="NCBI Taxonomy" id="561505"/>
    <lineage>
        <taxon>Bacteria</taxon>
        <taxon>Pseudomonadati</taxon>
        <taxon>Bacteroidota</taxon>
        <taxon>Flavobacteriia</taxon>
        <taxon>Flavobacteriales</taxon>
        <taxon>Flavobacteriaceae</taxon>
        <taxon>Tenacibaculum</taxon>
    </lineage>
</organism>
<dbReference type="Gene3D" id="2.60.20.10">
    <property type="entry name" value="Crystallins"/>
    <property type="match status" value="1"/>
</dbReference>
<keyword evidence="3" id="KW-1185">Reference proteome</keyword>
<evidence type="ECO:0000313" key="3">
    <source>
        <dbReference type="Proteomes" id="UP000256884"/>
    </source>
</evidence>
<reference evidence="2 3" key="1">
    <citation type="submission" date="2018-08" db="EMBL/GenBank/DDBJ databases">
        <title>Genomic Encyclopedia of Type Strains, Phase IV (KMG-IV): sequencing the most valuable type-strain genomes for metagenomic binning, comparative biology and taxonomic classification.</title>
        <authorList>
            <person name="Goeker M."/>
        </authorList>
    </citation>
    <scope>NUCLEOTIDE SEQUENCE [LARGE SCALE GENOMIC DNA]</scope>
    <source>
        <strain evidence="2 3">DSM 18841</strain>
    </source>
</reference>
<sequence>MKKQNFLWIAVMCFTLLFSCQSESIIENESKNEEAKLAKENVVTINHTYDYYGKQFKVSYVYNEESGEVVNAEGDVNLAQEIFGDEERAPKSLFFDNPKEGSTDIQVKVFDNGEDLQEYGAKVAENFPGDQVGTEGRAAKCDSYDVYGSGRFYFYKHAYYNTYMSGMSRMNRYYYRDHWVGSGYNDQLSSLIVTKPSYRKAVVYLYQHSCYGGKVIGFYQGTGYTGFGIANLKWYTMSGWWFWRKSWNDQVSSTKGWAW</sequence>
<protein>
    <submittedName>
        <fullName evidence="2">Uncharacterized protein</fullName>
    </submittedName>
</protein>
<evidence type="ECO:0000256" key="1">
    <source>
        <dbReference type="SAM" id="SignalP"/>
    </source>
</evidence>
<dbReference type="PROSITE" id="PS51257">
    <property type="entry name" value="PROKAR_LIPOPROTEIN"/>
    <property type="match status" value="1"/>
</dbReference>
<feature type="signal peptide" evidence="1">
    <location>
        <begin position="1"/>
        <end position="24"/>
    </location>
</feature>